<dbReference type="SUPFAM" id="SSF56176">
    <property type="entry name" value="FAD-binding/transporter-associated domain-like"/>
    <property type="match status" value="1"/>
</dbReference>
<evidence type="ECO:0000259" key="8">
    <source>
        <dbReference type="PROSITE" id="PS51387"/>
    </source>
</evidence>
<evidence type="ECO:0000256" key="5">
    <source>
        <dbReference type="PIRSR" id="PIRSR625650-1"/>
    </source>
</evidence>
<evidence type="ECO:0000256" key="7">
    <source>
        <dbReference type="PIRSR" id="PIRSR625650-4"/>
    </source>
</evidence>
<dbReference type="InterPro" id="IPR016166">
    <property type="entry name" value="FAD-bd_PCMH"/>
</dbReference>
<dbReference type="InterPro" id="IPR004113">
    <property type="entry name" value="FAD-bd_oxidored_4_C"/>
</dbReference>
<accession>A0A3D9JMA3</accession>
<dbReference type="InterPro" id="IPR016164">
    <property type="entry name" value="FAD-linked_Oxase-like_C"/>
</dbReference>
<keyword evidence="4" id="KW-0560">Oxidoreductase</keyword>
<dbReference type="EMBL" id="QRDZ01000016">
    <property type="protein sequence ID" value="RED75241.1"/>
    <property type="molecule type" value="Genomic_DNA"/>
</dbReference>
<evidence type="ECO:0000256" key="4">
    <source>
        <dbReference type="ARBA" id="ARBA00023002"/>
    </source>
</evidence>
<keyword evidence="3 6" id="KW-0274">FAD</keyword>
<feature type="site" description="Important for enzyme activity" evidence="7">
    <location>
        <position position="261"/>
    </location>
</feature>
<reference evidence="9 10" key="1">
    <citation type="submission" date="2018-07" db="EMBL/GenBank/DDBJ databases">
        <title>Genomic Encyclopedia of Type Strains, Phase III (KMG-III): the genomes of soil and plant-associated and newly described type strains.</title>
        <authorList>
            <person name="Whitman W."/>
        </authorList>
    </citation>
    <scope>NUCLEOTIDE SEQUENCE [LARGE SCALE GENOMIC DNA]</scope>
    <source>
        <strain evidence="9 10">CECT 7287</strain>
    </source>
</reference>
<keyword evidence="10" id="KW-1185">Reference proteome</keyword>
<keyword evidence="2" id="KW-0285">Flavoprotein</keyword>
<dbReference type="GO" id="GO:0016491">
    <property type="term" value="F:oxidoreductase activity"/>
    <property type="evidence" value="ECO:0007669"/>
    <property type="project" value="UniProtKB-KW"/>
</dbReference>
<dbReference type="Pfam" id="PF01565">
    <property type="entry name" value="FAD_binding_4"/>
    <property type="match status" value="1"/>
</dbReference>
<proteinExistence type="inferred from homology"/>
<dbReference type="PROSITE" id="PS51387">
    <property type="entry name" value="FAD_PCMH"/>
    <property type="match status" value="1"/>
</dbReference>
<dbReference type="InterPro" id="IPR006094">
    <property type="entry name" value="Oxid_FAD_bind_N"/>
</dbReference>
<dbReference type="Proteomes" id="UP000256977">
    <property type="component" value="Unassembled WGS sequence"/>
</dbReference>
<organism evidence="9 10">
    <name type="scientific">Cohnella phaseoli</name>
    <dbReference type="NCBI Taxonomy" id="456490"/>
    <lineage>
        <taxon>Bacteria</taxon>
        <taxon>Bacillati</taxon>
        <taxon>Bacillota</taxon>
        <taxon>Bacilli</taxon>
        <taxon>Bacillales</taxon>
        <taxon>Paenibacillaceae</taxon>
        <taxon>Cohnella</taxon>
    </lineage>
</organism>
<evidence type="ECO:0000256" key="6">
    <source>
        <dbReference type="PIRSR" id="PIRSR625650-3"/>
    </source>
</evidence>
<dbReference type="InterPro" id="IPR036318">
    <property type="entry name" value="FAD-bd_PCMH-like_sf"/>
</dbReference>
<dbReference type="InterPro" id="IPR016169">
    <property type="entry name" value="FAD-bd_PCMH_sub2"/>
</dbReference>
<dbReference type="PANTHER" id="PTHR46568:SF1">
    <property type="entry name" value="ALKYLDIHYDROXYACETONEPHOSPHATE SYNTHASE, PEROXISOMAL"/>
    <property type="match status" value="1"/>
</dbReference>
<comment type="caution">
    <text evidence="9">The sequence shown here is derived from an EMBL/GenBank/DDBJ whole genome shotgun (WGS) entry which is preliminary data.</text>
</comment>
<dbReference type="GO" id="GO:0008609">
    <property type="term" value="F:alkylglycerone-phosphate synthase activity"/>
    <property type="evidence" value="ECO:0007669"/>
    <property type="project" value="InterPro"/>
</dbReference>
<evidence type="ECO:0000256" key="3">
    <source>
        <dbReference type="ARBA" id="ARBA00022827"/>
    </source>
</evidence>
<dbReference type="GO" id="GO:0071949">
    <property type="term" value="F:FAD binding"/>
    <property type="evidence" value="ECO:0007669"/>
    <property type="project" value="InterPro"/>
</dbReference>
<dbReference type="SUPFAM" id="SSF55103">
    <property type="entry name" value="FAD-linked oxidases, C-terminal domain"/>
    <property type="match status" value="1"/>
</dbReference>
<feature type="domain" description="FAD-binding PCMH-type" evidence="8">
    <location>
        <begin position="46"/>
        <end position="225"/>
    </location>
</feature>
<evidence type="ECO:0000256" key="1">
    <source>
        <dbReference type="ARBA" id="ARBA00008000"/>
    </source>
</evidence>
<dbReference type="GO" id="GO:0008610">
    <property type="term" value="P:lipid biosynthetic process"/>
    <property type="evidence" value="ECO:0007669"/>
    <property type="project" value="InterPro"/>
</dbReference>
<sequence>MVNSLASQMQNIVGPNNVVTDEQVLKRQASDYVGYRLWERFNGQHLTKTSNCIVKVQSTEQVSEVLKYLNEHKISTIPVTGNSSCTGSIEPIEDVSVVVDGSAMNKIIKLDEKNMIVTVQSGVGLADLEKYLNEKGYTTGHYPQSLPMARIGGLLATRSTGQFSTLYGGIEDMVVGLEAVLPNGEIVRIKNVPRRAIGPDIRQLFIGSEGTYAYITEASLKLFKYNPDNYWKMAYGVKDMQQGLELIREVMIEGYKPAVVRLHDELEAAAEHYKGYVQEGESLLLFIADGPQELTEATGRAIERIAAKHKARKIGPELLDTWLKVRNHLCDIIDQLPANQQGLVADTSEVSANWSEVSELYVAVKQRIEQEIENIAYVTAHSSHSYTQGTNLYFMFGFKAYEDYDKSRAEYMKLLGIIMEETLKVGGSIAHHHGCGKYRSGWTKEEYGSSYQVMRAIKDTFDPNGVMNAGTLFPVS</sequence>
<feature type="binding site" evidence="6">
    <location>
        <begin position="209"/>
        <end position="215"/>
    </location>
    <ligand>
        <name>FAD</name>
        <dbReference type="ChEBI" id="CHEBI:57692"/>
    </ligand>
</feature>
<evidence type="ECO:0000313" key="10">
    <source>
        <dbReference type="Proteomes" id="UP000256977"/>
    </source>
</evidence>
<dbReference type="InterPro" id="IPR016171">
    <property type="entry name" value="Vanillyl_alc_oxidase_C-sub2"/>
</dbReference>
<name>A0A3D9JMA3_9BACL</name>
<feature type="binding site" evidence="6">
    <location>
        <begin position="78"/>
        <end position="84"/>
    </location>
    <ligand>
        <name>FAD</name>
        <dbReference type="ChEBI" id="CHEBI:57692"/>
    </ligand>
</feature>
<dbReference type="OrthoDB" id="9767256at2"/>
<dbReference type="InterPro" id="IPR025650">
    <property type="entry name" value="Alkyl-DHAP_Synthase"/>
</dbReference>
<dbReference type="Pfam" id="PF02913">
    <property type="entry name" value="FAD-oxidase_C"/>
    <property type="match status" value="1"/>
</dbReference>
<evidence type="ECO:0000256" key="2">
    <source>
        <dbReference type="ARBA" id="ARBA00022630"/>
    </source>
</evidence>
<evidence type="ECO:0000313" key="9">
    <source>
        <dbReference type="EMBL" id="RED75241.1"/>
    </source>
</evidence>
<comment type="cofactor">
    <cofactor evidence="6">
        <name>FAD</name>
        <dbReference type="ChEBI" id="CHEBI:57692"/>
    </cofactor>
</comment>
<dbReference type="Gene3D" id="3.30.465.10">
    <property type="match status" value="1"/>
</dbReference>
<dbReference type="Gene3D" id="3.30.300.330">
    <property type="match status" value="1"/>
</dbReference>
<gene>
    <name evidence="9" type="ORF">DFP98_11643</name>
</gene>
<feature type="active site" description="Proton donor/acceptor" evidence="5">
    <location>
        <position position="393"/>
    </location>
</feature>
<comment type="similarity">
    <text evidence="1">Belongs to the FAD-binding oxidoreductase/transferase type 4 family.</text>
</comment>
<dbReference type="RefSeq" id="WP_116062351.1">
    <property type="nucleotide sequence ID" value="NZ_QRDZ01000016.1"/>
</dbReference>
<dbReference type="AlphaFoldDB" id="A0A3D9JMA3"/>
<dbReference type="PANTHER" id="PTHR46568">
    <property type="entry name" value="ALKYLDIHYDROXYACETONEPHOSPHATE SYNTHASE, PEROXISOMAL"/>
    <property type="match status" value="1"/>
</dbReference>
<protein>
    <submittedName>
        <fullName evidence="9">FAD/FMN-containing dehydrogenase</fullName>
    </submittedName>
</protein>
<dbReference type="Gene3D" id="1.10.45.10">
    <property type="entry name" value="Vanillyl-alcohol Oxidase, Chain A, domain 4"/>
    <property type="match status" value="1"/>
</dbReference>